<evidence type="ECO:0000256" key="5">
    <source>
        <dbReference type="ARBA" id="ARBA00022679"/>
    </source>
</evidence>
<dbReference type="Proteomes" id="UP000094527">
    <property type="component" value="Unassembled WGS sequence"/>
</dbReference>
<dbReference type="STRING" id="48709.A0A1D2N5V8"/>
<evidence type="ECO:0000259" key="13">
    <source>
        <dbReference type="Pfam" id="PF00852"/>
    </source>
</evidence>
<keyword evidence="11" id="KW-0325">Glycoprotein</keyword>
<evidence type="ECO:0000256" key="3">
    <source>
        <dbReference type="ARBA" id="ARBA00008919"/>
    </source>
</evidence>
<dbReference type="GO" id="GO:0032580">
    <property type="term" value="C:Golgi cisterna membrane"/>
    <property type="evidence" value="ECO:0007669"/>
    <property type="project" value="UniProtKB-SubCell"/>
</dbReference>
<comment type="caution">
    <text evidence="15">The sequence shown here is derived from an EMBL/GenBank/DDBJ whole genome shotgun (WGS) entry which is preliminary data.</text>
</comment>
<keyword evidence="16" id="KW-1185">Reference proteome</keyword>
<keyword evidence="9 12" id="KW-0333">Golgi apparatus</keyword>
<dbReference type="Gene3D" id="3.40.50.11660">
    <property type="entry name" value="Glycosyl transferase family 10, C-terminal domain"/>
    <property type="match status" value="1"/>
</dbReference>
<feature type="transmembrane region" description="Helical" evidence="12">
    <location>
        <begin position="12"/>
        <end position="29"/>
    </location>
</feature>
<dbReference type="InterPro" id="IPR031481">
    <property type="entry name" value="Glyco_tran_10_N"/>
</dbReference>
<evidence type="ECO:0000256" key="10">
    <source>
        <dbReference type="ARBA" id="ARBA00023136"/>
    </source>
</evidence>
<dbReference type="InterPro" id="IPR001503">
    <property type="entry name" value="Glyco_trans_10"/>
</dbReference>
<evidence type="ECO:0000259" key="14">
    <source>
        <dbReference type="Pfam" id="PF17039"/>
    </source>
</evidence>
<keyword evidence="10 12" id="KW-0472">Membrane</keyword>
<dbReference type="InterPro" id="IPR055270">
    <property type="entry name" value="Glyco_tran_10_C"/>
</dbReference>
<evidence type="ECO:0000256" key="7">
    <source>
        <dbReference type="ARBA" id="ARBA00022968"/>
    </source>
</evidence>
<accession>A0A1D2N5V8</accession>
<dbReference type="Pfam" id="PF00852">
    <property type="entry name" value="Glyco_transf_10"/>
    <property type="match status" value="1"/>
</dbReference>
<comment type="pathway">
    <text evidence="2">Protein modification; protein glycosylation.</text>
</comment>
<dbReference type="InterPro" id="IPR038577">
    <property type="entry name" value="GT10-like_C_sf"/>
</dbReference>
<keyword evidence="8 12" id="KW-1133">Transmembrane helix</keyword>
<keyword evidence="6 12" id="KW-0812">Transmembrane</keyword>
<evidence type="ECO:0000256" key="1">
    <source>
        <dbReference type="ARBA" id="ARBA00004447"/>
    </source>
</evidence>
<feature type="domain" description="Fucosyltransferase C-terminal" evidence="13">
    <location>
        <begin position="224"/>
        <end position="378"/>
    </location>
</feature>
<evidence type="ECO:0000313" key="16">
    <source>
        <dbReference type="Proteomes" id="UP000094527"/>
    </source>
</evidence>
<evidence type="ECO:0000256" key="12">
    <source>
        <dbReference type="RuleBase" id="RU003832"/>
    </source>
</evidence>
<evidence type="ECO:0000313" key="15">
    <source>
        <dbReference type="EMBL" id="ODN00611.1"/>
    </source>
</evidence>
<evidence type="ECO:0000256" key="4">
    <source>
        <dbReference type="ARBA" id="ARBA00022676"/>
    </source>
</evidence>
<sequence>MAFTSPNRSLLRRFMITSALTVFIVFVWYNSSQDGRDQQGISWNIAQFSDSFPQELQAVAPLSTTVNNFINEFSSQTKKILIWNSYWKSKALWHKIFAELVNKQCPQNNCQLTIDHAELNSSDAVIFHLVDVSTEKYNFPETRDPNQIWIAMTYEPPFILQYTGVDFKKLNGVFNRTMSYRTDGDIVVRHGTFSKITPNTILPSYTSNWINSRESISERNYAAGKRRLVAWFASSRNCKSQSLREVYVKELQNYIQVDVYGSCGPYKCGVQKTMRNPYKVEEDDCYMLVSVGYKFVLAFENSLCEDYVTEKLYNHLKLNVVPVVFGASNYSLFAPPNSVIDASQYTPEELAKYLQLLDKNDTLYNEYFEWKKDYIVEAHDGCH</sequence>
<comment type="similarity">
    <text evidence="3 12">Belongs to the glycosyltransferase 10 family.</text>
</comment>
<keyword evidence="4 12" id="KW-0328">Glycosyltransferase</keyword>
<protein>
    <recommendedName>
        <fullName evidence="12">Fucosyltransferase</fullName>
        <ecNumber evidence="12">2.4.1.-</ecNumber>
    </recommendedName>
</protein>
<dbReference type="FunFam" id="3.40.50.11660:FF:000004">
    <property type="entry name" value="Glycoprotein 3-alpha-L-fucosyltransferase A"/>
    <property type="match status" value="1"/>
</dbReference>
<evidence type="ECO:0000256" key="9">
    <source>
        <dbReference type="ARBA" id="ARBA00023034"/>
    </source>
</evidence>
<keyword evidence="7" id="KW-0735">Signal-anchor</keyword>
<evidence type="ECO:0000256" key="2">
    <source>
        <dbReference type="ARBA" id="ARBA00004922"/>
    </source>
</evidence>
<evidence type="ECO:0000256" key="11">
    <source>
        <dbReference type="ARBA" id="ARBA00023180"/>
    </source>
</evidence>
<gene>
    <name evidence="15" type="ORF">Ocin01_06082</name>
</gene>
<name>A0A1D2N5V8_ORCCI</name>
<proteinExistence type="inferred from homology"/>
<feature type="domain" description="Fucosyltransferase N-terminal" evidence="14">
    <location>
        <begin position="76"/>
        <end position="191"/>
    </location>
</feature>
<dbReference type="Pfam" id="PF17039">
    <property type="entry name" value="Glyco_tran_10_N"/>
    <property type="match status" value="1"/>
</dbReference>
<evidence type="ECO:0000256" key="8">
    <source>
        <dbReference type="ARBA" id="ARBA00022989"/>
    </source>
</evidence>
<dbReference type="UniPathway" id="UPA00378"/>
<dbReference type="SUPFAM" id="SSF53756">
    <property type="entry name" value="UDP-Glycosyltransferase/glycogen phosphorylase"/>
    <property type="match status" value="1"/>
</dbReference>
<dbReference type="AlphaFoldDB" id="A0A1D2N5V8"/>
<organism evidence="15 16">
    <name type="scientific">Orchesella cincta</name>
    <name type="common">Springtail</name>
    <name type="synonym">Podura cincta</name>
    <dbReference type="NCBI Taxonomy" id="48709"/>
    <lineage>
        <taxon>Eukaryota</taxon>
        <taxon>Metazoa</taxon>
        <taxon>Ecdysozoa</taxon>
        <taxon>Arthropoda</taxon>
        <taxon>Hexapoda</taxon>
        <taxon>Collembola</taxon>
        <taxon>Entomobryomorpha</taxon>
        <taxon>Entomobryoidea</taxon>
        <taxon>Orchesellidae</taxon>
        <taxon>Orchesellinae</taxon>
        <taxon>Orchesella</taxon>
    </lineage>
</organism>
<dbReference type="OMA" id="MRNPYKV"/>
<comment type="subcellular location">
    <subcellularLocation>
        <location evidence="1 12">Golgi apparatus</location>
        <location evidence="1 12">Golgi stack membrane</location>
        <topology evidence="1 12">Single-pass type II membrane protein</topology>
    </subcellularLocation>
</comment>
<dbReference type="EMBL" id="LJIJ01000197">
    <property type="protein sequence ID" value="ODN00611.1"/>
    <property type="molecule type" value="Genomic_DNA"/>
</dbReference>
<evidence type="ECO:0000256" key="6">
    <source>
        <dbReference type="ARBA" id="ARBA00022692"/>
    </source>
</evidence>
<dbReference type="PANTHER" id="PTHR48438">
    <property type="entry name" value="ALPHA-(1,3)-FUCOSYLTRANSFERASE C-RELATED"/>
    <property type="match status" value="1"/>
</dbReference>
<dbReference type="PANTHER" id="PTHR48438:SF1">
    <property type="entry name" value="ALPHA-(1,3)-FUCOSYLTRANSFERASE C-RELATED"/>
    <property type="match status" value="1"/>
</dbReference>
<dbReference type="OrthoDB" id="427096at2759"/>
<reference evidence="15 16" key="1">
    <citation type="journal article" date="2016" name="Genome Biol. Evol.">
        <title>Gene Family Evolution Reflects Adaptation to Soil Environmental Stressors in the Genome of the Collembolan Orchesella cincta.</title>
        <authorList>
            <person name="Faddeeva-Vakhrusheva A."/>
            <person name="Derks M.F."/>
            <person name="Anvar S.Y."/>
            <person name="Agamennone V."/>
            <person name="Suring W."/>
            <person name="Smit S."/>
            <person name="van Straalen N.M."/>
            <person name="Roelofs D."/>
        </authorList>
    </citation>
    <scope>NUCLEOTIDE SEQUENCE [LARGE SCALE GENOMIC DNA]</scope>
    <source>
        <tissue evidence="15">Mixed pool</tissue>
    </source>
</reference>
<dbReference type="GO" id="GO:0008417">
    <property type="term" value="F:fucosyltransferase activity"/>
    <property type="evidence" value="ECO:0007669"/>
    <property type="project" value="InterPro"/>
</dbReference>
<dbReference type="EC" id="2.4.1.-" evidence="12"/>
<keyword evidence="5 12" id="KW-0808">Transferase</keyword>